<dbReference type="SUPFAM" id="SSF47576">
    <property type="entry name" value="Calponin-homology domain, CH-domain"/>
    <property type="match status" value="1"/>
</dbReference>
<dbReference type="PANTHER" id="PTHR42180">
    <property type="entry name" value="HOMOLOGY DOMAIN-CONTAINING PROTEIN,PUTATIVE-RELATED"/>
    <property type="match status" value="1"/>
</dbReference>
<dbReference type="EMBL" id="GBEZ01015646">
    <property type="protein sequence ID" value="JAC70535.1"/>
    <property type="molecule type" value="Transcribed_RNA"/>
</dbReference>
<name>A0A061RIR1_9CHLO</name>
<gene>
    <name evidence="2" type="ORF">TSPGSL018_3926</name>
</gene>
<feature type="region of interest" description="Disordered" evidence="1">
    <location>
        <begin position="166"/>
        <end position="244"/>
    </location>
</feature>
<protein>
    <submittedName>
        <fullName evidence="2">Uncharacterized protein</fullName>
    </submittedName>
</protein>
<feature type="region of interest" description="Disordered" evidence="1">
    <location>
        <begin position="276"/>
        <end position="360"/>
    </location>
</feature>
<dbReference type="InterPro" id="IPR036872">
    <property type="entry name" value="CH_dom_sf"/>
</dbReference>
<organism evidence="2">
    <name type="scientific">Tetraselmis sp. GSL018</name>
    <dbReference type="NCBI Taxonomy" id="582737"/>
    <lineage>
        <taxon>Eukaryota</taxon>
        <taxon>Viridiplantae</taxon>
        <taxon>Chlorophyta</taxon>
        <taxon>core chlorophytes</taxon>
        <taxon>Chlorodendrophyceae</taxon>
        <taxon>Chlorodendrales</taxon>
        <taxon>Chlorodendraceae</taxon>
        <taxon>Tetraselmis</taxon>
    </lineage>
</organism>
<dbReference type="PANTHER" id="PTHR42180:SF4">
    <property type="entry name" value="CALPONIN-HOMOLOGY (CH) DOMAIN-CONTAINING PROTEIN"/>
    <property type="match status" value="1"/>
</dbReference>
<sequence length="360" mass="39254">MPTDHPHSQKQGVKKVGKTELLRWASESTHNKLTCFDDLRDGAAFVEIFYVAWPRAVENRLRFHLTSRGCKIVACPPYAAWDVIRGTFVDLMLPSGILDIEGAKAGRFKACYPLLVLPYFASKLSRTPPGQDFWCHFVHPVDPALAEFLSSPRLVYSLQRGGGFPTTDQVRRCGAPSKNEQTKRRQRQKSQEQKSPLKARCPPRTEHVKGGPSVTQARPSNDRSYPVPAAAAKESVPESAPLQRAESVGSCEALWLSPSDETTSSCARFSGGSISGLGVGAPEGETGIGSEAAPRLDRGSADAPRGSGSGEAAMARLIRRLVRAASDVDRSARARPDGREREPPPDPHRRRRQRGSGAVR</sequence>
<feature type="non-terminal residue" evidence="2">
    <location>
        <position position="360"/>
    </location>
</feature>
<accession>A0A061RIR1</accession>
<evidence type="ECO:0000256" key="1">
    <source>
        <dbReference type="SAM" id="MobiDB-lite"/>
    </source>
</evidence>
<reference evidence="2" key="1">
    <citation type="submission" date="2014-05" db="EMBL/GenBank/DDBJ databases">
        <title>The transcriptome of the halophilic microalga Tetraselmis sp. GSL018 isolated from the Great Salt Lake, Utah.</title>
        <authorList>
            <person name="Jinkerson R.E."/>
            <person name="D'Adamo S."/>
            <person name="Posewitz M.C."/>
        </authorList>
    </citation>
    <scope>NUCLEOTIDE SEQUENCE</scope>
    <source>
        <strain evidence="2">GSL018</strain>
    </source>
</reference>
<dbReference type="AlphaFoldDB" id="A0A061RIR1"/>
<feature type="compositionally biased region" description="Basic and acidic residues" evidence="1">
    <location>
        <begin position="326"/>
        <end position="347"/>
    </location>
</feature>
<evidence type="ECO:0000313" key="2">
    <source>
        <dbReference type="EMBL" id="JAC70535.1"/>
    </source>
</evidence>
<feature type="compositionally biased region" description="Polar residues" evidence="1">
    <location>
        <begin position="213"/>
        <end position="223"/>
    </location>
</feature>
<proteinExistence type="predicted"/>